<name>A0A371AXF7_9FIRM</name>
<evidence type="ECO:0008006" key="4">
    <source>
        <dbReference type="Google" id="ProtNLM"/>
    </source>
</evidence>
<protein>
    <recommendedName>
        <fullName evidence="4">Lipoprotein</fullName>
    </recommendedName>
</protein>
<reference evidence="2 3" key="1">
    <citation type="submission" date="2018-07" db="EMBL/GenBank/DDBJ databases">
        <title>Anaerosacharophilus polymeroproducens gen. nov. sp. nov., an anaerobic bacterium isolated from salt field.</title>
        <authorList>
            <person name="Kim W."/>
            <person name="Yang S.-H."/>
            <person name="Oh J."/>
            <person name="Lee J.-H."/>
            <person name="Kwon K.K."/>
        </authorList>
    </citation>
    <scope>NUCLEOTIDE SEQUENCE [LARGE SCALE GENOMIC DNA]</scope>
    <source>
        <strain evidence="2 3">MCWD5</strain>
    </source>
</reference>
<dbReference type="RefSeq" id="WP_115481226.1">
    <property type="nucleotide sequence ID" value="NZ_QRCT01000014.1"/>
</dbReference>
<proteinExistence type="predicted"/>
<keyword evidence="1" id="KW-1133">Transmembrane helix</keyword>
<dbReference type="EMBL" id="QRCT01000014">
    <property type="protein sequence ID" value="RDU24202.1"/>
    <property type="molecule type" value="Genomic_DNA"/>
</dbReference>
<dbReference type="PROSITE" id="PS51257">
    <property type="entry name" value="PROKAR_LIPOPROTEIN"/>
    <property type="match status" value="1"/>
</dbReference>
<gene>
    <name evidence="2" type="ORF">DWV06_05755</name>
</gene>
<keyword evidence="3" id="KW-1185">Reference proteome</keyword>
<evidence type="ECO:0000313" key="3">
    <source>
        <dbReference type="Proteomes" id="UP000255036"/>
    </source>
</evidence>
<dbReference type="AlphaFoldDB" id="A0A371AXF7"/>
<keyword evidence="1" id="KW-0472">Membrane</keyword>
<accession>A0A371AXF7</accession>
<feature type="transmembrane region" description="Helical" evidence="1">
    <location>
        <begin position="7"/>
        <end position="24"/>
    </location>
</feature>
<evidence type="ECO:0000313" key="2">
    <source>
        <dbReference type="EMBL" id="RDU24202.1"/>
    </source>
</evidence>
<sequence>MNHKFNKIIFVIVNIIFISILFSSCSSKNTANKVDDIKQKIVFIQQYINYSDGYVNRGFFIDNKGNKVSYDLTSEDKKYNDIKEVLSYLENYQYNTSESSISQTDLLKYYNLIYKIDLNYKVEEKSFGADRGSDCLYGVRYASNNSAILVLINETGDWEKNNTDRNAVKIKEGLR</sequence>
<keyword evidence="1" id="KW-0812">Transmembrane</keyword>
<organism evidence="2 3">
    <name type="scientific">Anaerosacchariphilus polymeriproducens</name>
    <dbReference type="NCBI Taxonomy" id="1812858"/>
    <lineage>
        <taxon>Bacteria</taxon>
        <taxon>Bacillati</taxon>
        <taxon>Bacillota</taxon>
        <taxon>Clostridia</taxon>
        <taxon>Lachnospirales</taxon>
        <taxon>Lachnospiraceae</taxon>
        <taxon>Anaerosacchariphilus</taxon>
    </lineage>
</organism>
<evidence type="ECO:0000256" key="1">
    <source>
        <dbReference type="SAM" id="Phobius"/>
    </source>
</evidence>
<dbReference type="Proteomes" id="UP000255036">
    <property type="component" value="Unassembled WGS sequence"/>
</dbReference>
<comment type="caution">
    <text evidence="2">The sequence shown here is derived from an EMBL/GenBank/DDBJ whole genome shotgun (WGS) entry which is preliminary data.</text>
</comment>